<sequence>MSEERGLLRAISWHECFPWLILFRAALIGFYLRVMFIAYIGVCVLSIGLWIGDTVFTYRGTPELPVAEVEAASLAEQSSAEMALEMSPPAQRLASFLTTPLRPLYQLVFERNFTFLGGLKRVFLILWYAATLAIFGGAISRIAAMEFSINDRCGMKGAMGHARRKFLGYFLAPIFPLIGVALLMTILLAIGLLNWLGTWVAVVTGILGFIAVFVAFAIGMLLVPLLVGWPLMWGAISTENSDHFDALSRSYAYITQRPFHYLWYLIIAVLAGSVGLFAITLLANIMALALDTGLHWGQGIDQTLAISKHPVSGPIWRFWGNAIVRLVPAYAFGYFFSVFAGIYLLLRRDVDQAEMDEIVLDDNQPRFAMPALNKGLDGSEEETDKPEST</sequence>
<reference evidence="3 4" key="1">
    <citation type="submission" date="2018-02" db="EMBL/GenBank/DDBJ databases">
        <title>Comparative genomes isolates from brazilian mangrove.</title>
        <authorList>
            <person name="Araujo J.E."/>
            <person name="Taketani R.G."/>
            <person name="Silva M.C.P."/>
            <person name="Loureco M.V."/>
            <person name="Andreote F.D."/>
        </authorList>
    </citation>
    <scope>NUCLEOTIDE SEQUENCE [LARGE SCALE GENOMIC DNA]</scope>
    <source>
        <strain evidence="3 4">Hex-1 MGV</strain>
    </source>
</reference>
<evidence type="ECO:0000256" key="1">
    <source>
        <dbReference type="SAM" id="MobiDB-lite"/>
    </source>
</evidence>
<gene>
    <name evidence="3" type="ORF">C5Y83_26385</name>
</gene>
<dbReference type="RefSeq" id="WP_105332783.1">
    <property type="nucleotide sequence ID" value="NZ_PUHY01000015.1"/>
</dbReference>
<feature type="transmembrane region" description="Helical" evidence="2">
    <location>
        <begin position="261"/>
        <end position="287"/>
    </location>
</feature>
<keyword evidence="2" id="KW-0812">Transmembrane</keyword>
<comment type="caution">
    <text evidence="3">The sequence shown here is derived from an EMBL/GenBank/DDBJ whole genome shotgun (WGS) entry which is preliminary data.</text>
</comment>
<dbReference type="AlphaFoldDB" id="A0A2S8FBR7"/>
<keyword evidence="2" id="KW-1133">Transmembrane helix</keyword>
<evidence type="ECO:0000313" key="3">
    <source>
        <dbReference type="EMBL" id="PQO29589.1"/>
    </source>
</evidence>
<feature type="transmembrane region" description="Helical" evidence="2">
    <location>
        <begin position="166"/>
        <end position="193"/>
    </location>
</feature>
<accession>A0A2S8FBR7</accession>
<feature type="compositionally biased region" description="Acidic residues" evidence="1">
    <location>
        <begin position="378"/>
        <end position="389"/>
    </location>
</feature>
<dbReference type="EMBL" id="PUHY01000015">
    <property type="protein sequence ID" value="PQO29589.1"/>
    <property type="molecule type" value="Genomic_DNA"/>
</dbReference>
<keyword evidence="2" id="KW-0472">Membrane</keyword>
<organism evidence="3 4">
    <name type="scientific">Blastopirellula marina</name>
    <dbReference type="NCBI Taxonomy" id="124"/>
    <lineage>
        <taxon>Bacteria</taxon>
        <taxon>Pseudomonadati</taxon>
        <taxon>Planctomycetota</taxon>
        <taxon>Planctomycetia</taxon>
        <taxon>Pirellulales</taxon>
        <taxon>Pirellulaceae</taxon>
        <taxon>Blastopirellula</taxon>
    </lineage>
</organism>
<feature type="transmembrane region" description="Helical" evidence="2">
    <location>
        <begin position="125"/>
        <end position="145"/>
    </location>
</feature>
<protein>
    <submittedName>
        <fullName evidence="3">Uncharacterized protein</fullName>
    </submittedName>
</protein>
<feature type="transmembrane region" description="Helical" evidence="2">
    <location>
        <begin position="322"/>
        <end position="346"/>
    </location>
</feature>
<proteinExistence type="predicted"/>
<feature type="transmembrane region" description="Helical" evidence="2">
    <location>
        <begin position="199"/>
        <end position="227"/>
    </location>
</feature>
<dbReference type="Proteomes" id="UP000238322">
    <property type="component" value="Unassembled WGS sequence"/>
</dbReference>
<dbReference type="OrthoDB" id="260428at2"/>
<feature type="transmembrane region" description="Helical" evidence="2">
    <location>
        <begin position="21"/>
        <end position="51"/>
    </location>
</feature>
<name>A0A2S8FBR7_9BACT</name>
<feature type="region of interest" description="Disordered" evidence="1">
    <location>
        <begin position="369"/>
        <end position="389"/>
    </location>
</feature>
<evidence type="ECO:0000313" key="4">
    <source>
        <dbReference type="Proteomes" id="UP000238322"/>
    </source>
</evidence>
<evidence type="ECO:0000256" key="2">
    <source>
        <dbReference type="SAM" id="Phobius"/>
    </source>
</evidence>